<feature type="transmembrane region" description="Helical" evidence="8">
    <location>
        <begin position="192"/>
        <end position="212"/>
    </location>
</feature>
<feature type="transmembrane region" description="Helical" evidence="8">
    <location>
        <begin position="340"/>
        <end position="365"/>
    </location>
</feature>
<organism evidence="13 14">
    <name type="scientific">Rhodoferax ferrireducens</name>
    <dbReference type="NCBI Taxonomy" id="192843"/>
    <lineage>
        <taxon>Bacteria</taxon>
        <taxon>Pseudomonadati</taxon>
        <taxon>Pseudomonadota</taxon>
        <taxon>Betaproteobacteria</taxon>
        <taxon>Burkholderiales</taxon>
        <taxon>Comamonadaceae</taxon>
        <taxon>Rhodoferax</taxon>
    </lineage>
</organism>
<feature type="signal peptide" evidence="9">
    <location>
        <begin position="1"/>
        <end position="22"/>
    </location>
</feature>
<dbReference type="EMBL" id="JAVDXT010000001">
    <property type="protein sequence ID" value="MDR7376815.1"/>
    <property type="molecule type" value="Genomic_DNA"/>
</dbReference>
<feature type="chain" id="PRO_5047415083" evidence="9">
    <location>
        <begin position="23"/>
        <end position="795"/>
    </location>
</feature>
<evidence type="ECO:0000256" key="1">
    <source>
        <dbReference type="ARBA" id="ARBA00004651"/>
    </source>
</evidence>
<keyword evidence="3" id="KW-1003">Cell membrane</keyword>
<dbReference type="SUPFAM" id="SSF50182">
    <property type="entry name" value="Sm-like ribonucleoproteins"/>
    <property type="match status" value="1"/>
</dbReference>
<dbReference type="InterPro" id="IPR011066">
    <property type="entry name" value="MscS_channel_C_sf"/>
</dbReference>
<keyword evidence="14" id="KW-1185">Reference proteome</keyword>
<feature type="transmembrane region" description="Helical" evidence="8">
    <location>
        <begin position="233"/>
        <end position="253"/>
    </location>
</feature>
<evidence type="ECO:0000259" key="10">
    <source>
        <dbReference type="Pfam" id="PF00924"/>
    </source>
</evidence>
<dbReference type="InterPro" id="IPR006685">
    <property type="entry name" value="MscS_channel_2nd"/>
</dbReference>
<dbReference type="Gene3D" id="1.10.287.1260">
    <property type="match status" value="1"/>
</dbReference>
<feature type="transmembrane region" description="Helical" evidence="8">
    <location>
        <begin position="517"/>
        <end position="536"/>
    </location>
</feature>
<keyword evidence="6 8" id="KW-0472">Membrane</keyword>
<feature type="transmembrane region" description="Helical" evidence="8">
    <location>
        <begin position="586"/>
        <end position="614"/>
    </location>
</feature>
<dbReference type="Pfam" id="PF00924">
    <property type="entry name" value="MS_channel_2nd"/>
    <property type="match status" value="1"/>
</dbReference>
<dbReference type="Gene3D" id="2.30.30.60">
    <property type="match status" value="1"/>
</dbReference>
<evidence type="ECO:0000259" key="12">
    <source>
        <dbReference type="Pfam" id="PF21082"/>
    </source>
</evidence>
<reference evidence="13 14" key="1">
    <citation type="submission" date="2023-07" db="EMBL/GenBank/DDBJ databases">
        <title>Sorghum-associated microbial communities from plants grown in Nebraska, USA.</title>
        <authorList>
            <person name="Schachtman D."/>
        </authorList>
    </citation>
    <scope>NUCLEOTIDE SEQUENCE [LARGE SCALE GENOMIC DNA]</scope>
    <source>
        <strain evidence="13 14">BE313</strain>
    </source>
</reference>
<feature type="transmembrane region" description="Helical" evidence="8">
    <location>
        <begin position="557"/>
        <end position="580"/>
    </location>
</feature>
<feature type="transmembrane region" description="Helical" evidence="8">
    <location>
        <begin position="307"/>
        <end position="328"/>
    </location>
</feature>
<proteinExistence type="inferred from homology"/>
<feature type="transmembrane region" description="Helical" evidence="8">
    <location>
        <begin position="465"/>
        <end position="489"/>
    </location>
</feature>
<feature type="region of interest" description="Disordered" evidence="7">
    <location>
        <begin position="763"/>
        <end position="795"/>
    </location>
</feature>
<dbReference type="Proteomes" id="UP001180487">
    <property type="component" value="Unassembled WGS sequence"/>
</dbReference>
<evidence type="ECO:0000256" key="6">
    <source>
        <dbReference type="ARBA" id="ARBA00023136"/>
    </source>
</evidence>
<comment type="similarity">
    <text evidence="2">Belongs to the MscS (TC 1.A.23) family.</text>
</comment>
<dbReference type="InterPro" id="IPR052702">
    <property type="entry name" value="MscS-like_channel"/>
</dbReference>
<keyword evidence="4 8" id="KW-0812">Transmembrane</keyword>
<dbReference type="PANTHER" id="PTHR30347">
    <property type="entry name" value="POTASSIUM CHANNEL RELATED"/>
    <property type="match status" value="1"/>
</dbReference>
<keyword evidence="9" id="KW-0732">Signal</keyword>
<name>A0ABU2C669_9BURK</name>
<evidence type="ECO:0000256" key="9">
    <source>
        <dbReference type="SAM" id="SignalP"/>
    </source>
</evidence>
<dbReference type="SUPFAM" id="SSF82689">
    <property type="entry name" value="Mechanosensitive channel protein MscS (YggB), C-terminal domain"/>
    <property type="match status" value="1"/>
</dbReference>
<dbReference type="Pfam" id="PF21082">
    <property type="entry name" value="MS_channel_3rd"/>
    <property type="match status" value="1"/>
</dbReference>
<evidence type="ECO:0000256" key="3">
    <source>
        <dbReference type="ARBA" id="ARBA00022475"/>
    </source>
</evidence>
<feature type="transmembrane region" description="Helical" evidence="8">
    <location>
        <begin position="386"/>
        <end position="411"/>
    </location>
</feature>
<evidence type="ECO:0000259" key="11">
    <source>
        <dbReference type="Pfam" id="PF12607"/>
    </source>
</evidence>
<dbReference type="Pfam" id="PF12607">
    <property type="entry name" value="DUF3772"/>
    <property type="match status" value="1"/>
</dbReference>
<feature type="transmembrane region" description="Helical" evidence="8">
    <location>
        <begin position="417"/>
        <end position="438"/>
    </location>
</feature>
<feature type="domain" description="DUF3772" evidence="11">
    <location>
        <begin position="121"/>
        <end position="180"/>
    </location>
</feature>
<evidence type="ECO:0000256" key="2">
    <source>
        <dbReference type="ARBA" id="ARBA00008017"/>
    </source>
</evidence>
<keyword evidence="5 8" id="KW-1133">Transmembrane helix</keyword>
<feature type="domain" description="Mechanosensitive ion channel MscS C-terminal" evidence="12">
    <location>
        <begin position="681"/>
        <end position="757"/>
    </location>
</feature>
<feature type="compositionally biased region" description="Pro residues" evidence="7">
    <location>
        <begin position="786"/>
        <end position="795"/>
    </location>
</feature>
<dbReference type="Gene3D" id="3.30.70.100">
    <property type="match status" value="1"/>
</dbReference>
<protein>
    <submittedName>
        <fullName evidence="13">Small-conductance mechanosensitive channel</fullName>
    </submittedName>
</protein>
<dbReference type="InterPro" id="IPR010920">
    <property type="entry name" value="LSM_dom_sf"/>
</dbReference>
<gene>
    <name evidence="13" type="ORF">J2X19_001473</name>
</gene>
<sequence length="795" mass="84452">MWARILAGLLLCLAVGWLPAQAQTPNPDDTLDQLRQQIETLQKGLANPTPGLDLLAWRGTALAAQIQAQEVADQLAPQLDSVQARLAELGTPPTDKKEAPDIASLRTQLDKSRNALDAQVKLARLLAVEGEQVAAQISTLRRSQFQAELGARTASILAPPFWSELRDNVAADAGRLGGLLGELGRALGKASVGVWLGMAVALCAVVLVRRKLAAGAMHLVATRVPGGRLRRSLFAVLRIALSVLAWGAIALVLRQGLEWNSDLSTLPHTLLISSVGLACFGGYVAGLGRALLSPDRPTWRLPPLPDAVASGMGRFPLVMALVTTAGWLAERLYALVNASLATTVALNCILALALGLTMVMGVLRAERLRRLSANEPDAAKMPSRPLWLSVVALLVWLALAGSVVGLLLGYVALGGFVVRQVAWFAIVSSTAYLLVLLIDDMCMGWLASAPELTPTPGSWRMRDQLAVLVSGIGRALVALVALVLVLSPFGDGPPELLHRATLFGDGLAIGEVQVRPAAVLLALSVLVLGLLLVRLLKRWLEGHFLPTTSLDAGMQMSASTLFGYGGAVLVVALAMSAVGIGLERVAWVASALSVGIGFGLQAVVQNFVSGLILLAERPVKVGDWVVLGTVEGDIRRINVRATEIQMSDRSTVIVPNSEFITKTVRNITHASPQGLVQIKLPMPLDTDVQQVYDLLLGAFRDHAEVQSSPAPSVALDGIDNGKLVFNATAYVGSPRMAYGVRSDVLFEVLKRLREAKLPMSHPSTMLLRQDGPVDLLSSPSVADKVQPPPEPPFTA</sequence>
<evidence type="ECO:0000256" key="4">
    <source>
        <dbReference type="ARBA" id="ARBA00022692"/>
    </source>
</evidence>
<evidence type="ECO:0000256" key="8">
    <source>
        <dbReference type="SAM" id="Phobius"/>
    </source>
</evidence>
<dbReference type="InterPro" id="IPR011014">
    <property type="entry name" value="MscS_channel_TM-2"/>
</dbReference>
<dbReference type="RefSeq" id="WP_310372032.1">
    <property type="nucleotide sequence ID" value="NZ_JAVDXT010000001.1"/>
</dbReference>
<dbReference type="InterPro" id="IPR023408">
    <property type="entry name" value="MscS_beta-dom_sf"/>
</dbReference>
<dbReference type="InterPro" id="IPR049278">
    <property type="entry name" value="MS_channel_C"/>
</dbReference>
<comment type="subcellular location">
    <subcellularLocation>
        <location evidence="1">Cell membrane</location>
        <topology evidence="1">Multi-pass membrane protein</topology>
    </subcellularLocation>
</comment>
<dbReference type="SUPFAM" id="SSF82861">
    <property type="entry name" value="Mechanosensitive channel protein MscS (YggB), transmembrane region"/>
    <property type="match status" value="1"/>
</dbReference>
<accession>A0ABU2C669</accession>
<evidence type="ECO:0000313" key="14">
    <source>
        <dbReference type="Proteomes" id="UP001180487"/>
    </source>
</evidence>
<dbReference type="InterPro" id="IPR022249">
    <property type="entry name" value="DUF3772"/>
</dbReference>
<feature type="transmembrane region" description="Helical" evidence="8">
    <location>
        <begin position="265"/>
        <end position="286"/>
    </location>
</feature>
<comment type="caution">
    <text evidence="13">The sequence shown here is derived from an EMBL/GenBank/DDBJ whole genome shotgun (WGS) entry which is preliminary data.</text>
</comment>
<evidence type="ECO:0000256" key="7">
    <source>
        <dbReference type="SAM" id="MobiDB-lite"/>
    </source>
</evidence>
<evidence type="ECO:0000256" key="5">
    <source>
        <dbReference type="ARBA" id="ARBA00022989"/>
    </source>
</evidence>
<dbReference type="PANTHER" id="PTHR30347:SF9">
    <property type="entry name" value="MINICONDUCTANCE MECHANOSENSITIVE CHANNEL MSCM"/>
    <property type="match status" value="1"/>
</dbReference>
<feature type="domain" description="Mechanosensitive ion channel MscS" evidence="10">
    <location>
        <begin position="603"/>
        <end position="669"/>
    </location>
</feature>
<evidence type="ECO:0000313" key="13">
    <source>
        <dbReference type="EMBL" id="MDR7376815.1"/>
    </source>
</evidence>